<sequence length="107" mass="11923">MQVCFSNEYSCISSLFYGSHFTLHTSSPPCLLHIRYHLRAELSLAILGVKNLVASYRPCPQKCFGGVYNSNVLSTICVLNSNYVHPYRLVSCLIPWSIVNLPDGLIG</sequence>
<reference evidence="1 2" key="1">
    <citation type="journal article" date="2010" name="Nature">
        <title>Genome sequence of the palaeopolyploid soybean.</title>
        <authorList>
            <person name="Schmutz J."/>
            <person name="Cannon S.B."/>
            <person name="Schlueter J."/>
            <person name="Ma J."/>
            <person name="Mitros T."/>
            <person name="Nelson W."/>
            <person name="Hyten D.L."/>
            <person name="Song Q."/>
            <person name="Thelen J.J."/>
            <person name="Cheng J."/>
            <person name="Xu D."/>
            <person name="Hellsten U."/>
            <person name="May G.D."/>
            <person name="Yu Y."/>
            <person name="Sakurai T."/>
            <person name="Umezawa T."/>
            <person name="Bhattacharyya M.K."/>
            <person name="Sandhu D."/>
            <person name="Valliyodan B."/>
            <person name="Lindquist E."/>
            <person name="Peto M."/>
            <person name="Grant D."/>
            <person name="Shu S."/>
            <person name="Goodstein D."/>
            <person name="Barry K."/>
            <person name="Futrell-Griggs M."/>
            <person name="Abernathy B."/>
            <person name="Du J."/>
            <person name="Tian Z."/>
            <person name="Zhu L."/>
            <person name="Gill N."/>
            <person name="Joshi T."/>
            <person name="Libault M."/>
            <person name="Sethuraman A."/>
            <person name="Zhang X.-C."/>
            <person name="Shinozaki K."/>
            <person name="Nguyen H.T."/>
            <person name="Wing R.A."/>
            <person name="Cregan P."/>
            <person name="Specht J."/>
            <person name="Grimwood J."/>
            <person name="Rokhsar D."/>
            <person name="Stacey G."/>
            <person name="Shoemaker R.C."/>
            <person name="Jackson S.A."/>
        </authorList>
    </citation>
    <scope>NUCLEOTIDE SEQUENCE [LARGE SCALE GENOMIC DNA]</scope>
    <source>
        <strain evidence="2">cv. Williams 82</strain>
        <tissue evidence="1">Callus</tissue>
    </source>
</reference>
<dbReference type="EMBL" id="CM000844">
    <property type="protein sequence ID" value="KRH30174.1"/>
    <property type="molecule type" value="Genomic_DNA"/>
</dbReference>
<evidence type="ECO:0000313" key="3">
    <source>
        <dbReference type="Proteomes" id="UP000008827"/>
    </source>
</evidence>
<dbReference type="EnsemblPlants" id="KRH30174">
    <property type="protein sequence ID" value="KRH30174"/>
    <property type="gene ID" value="GLYMA_11G164900"/>
</dbReference>
<dbReference type="AlphaFoldDB" id="I1LLR9"/>
<dbReference type="InParanoid" id="I1LLR9"/>
<protein>
    <submittedName>
        <fullName evidence="1 2">Uncharacterized protein</fullName>
    </submittedName>
</protein>
<accession>I1LLR9</accession>
<dbReference type="Gramene" id="KRH30174">
    <property type="protein sequence ID" value="KRH30174"/>
    <property type="gene ID" value="GLYMA_11G164900"/>
</dbReference>
<evidence type="ECO:0000313" key="1">
    <source>
        <dbReference type="EMBL" id="KRH30174.1"/>
    </source>
</evidence>
<gene>
    <name evidence="1" type="ORF">GLYMA_11G164900</name>
</gene>
<proteinExistence type="predicted"/>
<keyword evidence="3" id="KW-1185">Reference proteome</keyword>
<dbReference type="PaxDb" id="3847-GLYMA11G29440.1"/>
<dbReference type="HOGENOM" id="CLU_2214715_0_0_1"/>
<organism evidence="1">
    <name type="scientific">Glycine max</name>
    <name type="common">Soybean</name>
    <name type="synonym">Glycine hispida</name>
    <dbReference type="NCBI Taxonomy" id="3847"/>
    <lineage>
        <taxon>Eukaryota</taxon>
        <taxon>Viridiplantae</taxon>
        <taxon>Streptophyta</taxon>
        <taxon>Embryophyta</taxon>
        <taxon>Tracheophyta</taxon>
        <taxon>Spermatophyta</taxon>
        <taxon>Magnoliopsida</taxon>
        <taxon>eudicotyledons</taxon>
        <taxon>Gunneridae</taxon>
        <taxon>Pentapetalae</taxon>
        <taxon>rosids</taxon>
        <taxon>fabids</taxon>
        <taxon>Fabales</taxon>
        <taxon>Fabaceae</taxon>
        <taxon>Papilionoideae</taxon>
        <taxon>50 kb inversion clade</taxon>
        <taxon>NPAAA clade</taxon>
        <taxon>indigoferoid/millettioid clade</taxon>
        <taxon>Phaseoleae</taxon>
        <taxon>Glycine</taxon>
        <taxon>Glycine subgen. Soja</taxon>
    </lineage>
</organism>
<evidence type="ECO:0000313" key="2">
    <source>
        <dbReference type="EnsemblPlants" id="KRH30174"/>
    </source>
</evidence>
<dbReference type="Proteomes" id="UP000008827">
    <property type="component" value="Chromosome 11"/>
</dbReference>
<name>I1LLR9_SOYBN</name>
<reference evidence="1" key="3">
    <citation type="submission" date="2018-07" db="EMBL/GenBank/DDBJ databases">
        <title>WGS assembly of Glycine max.</title>
        <authorList>
            <person name="Schmutz J."/>
            <person name="Cannon S."/>
            <person name="Schlueter J."/>
            <person name="Ma J."/>
            <person name="Mitros T."/>
            <person name="Nelson W."/>
            <person name="Hyten D."/>
            <person name="Song Q."/>
            <person name="Thelen J."/>
            <person name="Cheng J."/>
            <person name="Xu D."/>
            <person name="Hellsten U."/>
            <person name="May G."/>
            <person name="Yu Y."/>
            <person name="Sakurai T."/>
            <person name="Umezawa T."/>
            <person name="Bhattacharyya M."/>
            <person name="Sandhu D."/>
            <person name="Valliyodan B."/>
            <person name="Lindquist E."/>
            <person name="Peto M."/>
            <person name="Grant D."/>
            <person name="Shu S."/>
            <person name="Goodstein D."/>
            <person name="Barry K."/>
            <person name="Futrell-Griggs M."/>
            <person name="Abernathy B."/>
            <person name="Du J."/>
            <person name="Tian Z."/>
            <person name="Zhu L."/>
            <person name="Gill N."/>
            <person name="Joshi T."/>
            <person name="Libault M."/>
            <person name="Sethuraman A."/>
            <person name="Zhang X."/>
            <person name="Shinozaki K."/>
            <person name="Nguyen H."/>
            <person name="Wing R."/>
            <person name="Cregan P."/>
            <person name="Specht J."/>
            <person name="Grimwood J."/>
            <person name="Rokhsar D."/>
            <person name="Stacey G."/>
            <person name="Shoemaker R."/>
            <person name="Jackson S."/>
        </authorList>
    </citation>
    <scope>NUCLEOTIDE SEQUENCE</scope>
    <source>
        <tissue evidence="1">Callus</tissue>
    </source>
</reference>
<reference evidence="2" key="2">
    <citation type="submission" date="2018-02" db="UniProtKB">
        <authorList>
            <consortium name="EnsemblPlants"/>
        </authorList>
    </citation>
    <scope>IDENTIFICATION</scope>
    <source>
        <strain evidence="2">Williams 82</strain>
    </source>
</reference>